<dbReference type="Pfam" id="PF13649">
    <property type="entry name" value="Methyltransf_25"/>
    <property type="match status" value="1"/>
</dbReference>
<reference evidence="3" key="1">
    <citation type="journal article" date="2019" name="Int. J. Syst. Evol. Microbiol.">
        <title>The Global Catalogue of Microorganisms (GCM) 10K type strain sequencing project: providing services to taxonomists for standard genome sequencing and annotation.</title>
        <authorList>
            <consortium name="The Broad Institute Genomics Platform"/>
            <consortium name="The Broad Institute Genome Sequencing Center for Infectious Disease"/>
            <person name="Wu L."/>
            <person name="Ma J."/>
        </authorList>
    </citation>
    <scope>NUCLEOTIDE SEQUENCE [LARGE SCALE GENOMIC DNA]</scope>
    <source>
        <strain evidence="3">JCM 14917</strain>
    </source>
</reference>
<organism evidence="2 3">
    <name type="scientific">Arthrobacter parietis</name>
    <dbReference type="NCBI Taxonomy" id="271434"/>
    <lineage>
        <taxon>Bacteria</taxon>
        <taxon>Bacillati</taxon>
        <taxon>Actinomycetota</taxon>
        <taxon>Actinomycetes</taxon>
        <taxon>Micrococcales</taxon>
        <taxon>Micrococcaceae</taxon>
        <taxon>Arthrobacter</taxon>
    </lineage>
</organism>
<evidence type="ECO:0000313" key="3">
    <source>
        <dbReference type="Proteomes" id="UP001500974"/>
    </source>
</evidence>
<comment type="caution">
    <text evidence="2">The sequence shown here is derived from an EMBL/GenBank/DDBJ whole genome shotgun (WGS) entry which is preliminary data.</text>
</comment>
<dbReference type="CDD" id="cd02440">
    <property type="entry name" value="AdoMet_MTases"/>
    <property type="match status" value="1"/>
</dbReference>
<dbReference type="RefSeq" id="WP_346027168.1">
    <property type="nucleotide sequence ID" value="NZ_BAAAON010000001.1"/>
</dbReference>
<sequence length="136" mass="14740">MPDAIFDHPRVARVYDPLDPDRSDLETYVDLVDEFGSSAVLDVGCGTGTLCSRLVTERSLQVFGVDPAGASVDVARTKPGADRVTWLVGTAVDVAADSSQEGQYDLATMTANVAQVFLDDGEWLARERDRSRTGFR</sequence>
<proteinExistence type="predicted"/>
<feature type="domain" description="Methyltransferase" evidence="1">
    <location>
        <begin position="40"/>
        <end position="115"/>
    </location>
</feature>
<accession>A0ABP5MC56</accession>
<evidence type="ECO:0000259" key="1">
    <source>
        <dbReference type="Pfam" id="PF13649"/>
    </source>
</evidence>
<dbReference type="Proteomes" id="UP001500974">
    <property type="component" value="Unassembled WGS sequence"/>
</dbReference>
<dbReference type="InterPro" id="IPR029063">
    <property type="entry name" value="SAM-dependent_MTases_sf"/>
</dbReference>
<gene>
    <name evidence="2" type="ORF">GCM10009784_01830</name>
</gene>
<name>A0ABP5MC56_9MICC</name>
<evidence type="ECO:0000313" key="2">
    <source>
        <dbReference type="EMBL" id="GAA2172225.1"/>
    </source>
</evidence>
<keyword evidence="3" id="KW-1185">Reference proteome</keyword>
<dbReference type="Gene3D" id="3.40.50.150">
    <property type="entry name" value="Vaccinia Virus protein VP39"/>
    <property type="match status" value="1"/>
</dbReference>
<protein>
    <recommendedName>
        <fullName evidence="1">Methyltransferase domain-containing protein</fullName>
    </recommendedName>
</protein>
<dbReference type="EMBL" id="BAAAON010000001">
    <property type="protein sequence ID" value="GAA2172225.1"/>
    <property type="molecule type" value="Genomic_DNA"/>
</dbReference>
<dbReference type="InterPro" id="IPR041698">
    <property type="entry name" value="Methyltransf_25"/>
</dbReference>
<dbReference type="SUPFAM" id="SSF53335">
    <property type="entry name" value="S-adenosyl-L-methionine-dependent methyltransferases"/>
    <property type="match status" value="1"/>
</dbReference>